<reference evidence="1" key="2">
    <citation type="journal article" date="2015" name="Fish Shellfish Immunol.">
        <title>Early steps in the European eel (Anguilla anguilla)-Vibrio vulnificus interaction in the gills: Role of the RtxA13 toxin.</title>
        <authorList>
            <person name="Callol A."/>
            <person name="Pajuelo D."/>
            <person name="Ebbesson L."/>
            <person name="Teles M."/>
            <person name="MacKenzie S."/>
            <person name="Amaro C."/>
        </authorList>
    </citation>
    <scope>NUCLEOTIDE SEQUENCE</scope>
</reference>
<organism evidence="1">
    <name type="scientific">Anguilla anguilla</name>
    <name type="common">European freshwater eel</name>
    <name type="synonym">Muraena anguilla</name>
    <dbReference type="NCBI Taxonomy" id="7936"/>
    <lineage>
        <taxon>Eukaryota</taxon>
        <taxon>Metazoa</taxon>
        <taxon>Chordata</taxon>
        <taxon>Craniata</taxon>
        <taxon>Vertebrata</taxon>
        <taxon>Euteleostomi</taxon>
        <taxon>Actinopterygii</taxon>
        <taxon>Neopterygii</taxon>
        <taxon>Teleostei</taxon>
        <taxon>Anguilliformes</taxon>
        <taxon>Anguillidae</taxon>
        <taxon>Anguilla</taxon>
    </lineage>
</organism>
<reference evidence="1" key="1">
    <citation type="submission" date="2014-11" db="EMBL/GenBank/DDBJ databases">
        <authorList>
            <person name="Amaro Gonzalez C."/>
        </authorList>
    </citation>
    <scope>NUCLEOTIDE SEQUENCE</scope>
</reference>
<proteinExistence type="predicted"/>
<protein>
    <submittedName>
        <fullName evidence="1">Uncharacterized protein</fullName>
    </submittedName>
</protein>
<name>A0A0E9VZT6_ANGAN</name>
<dbReference type="EMBL" id="GBXM01024955">
    <property type="protein sequence ID" value="JAH83622.1"/>
    <property type="molecule type" value="Transcribed_RNA"/>
</dbReference>
<accession>A0A0E9VZT6</accession>
<evidence type="ECO:0000313" key="1">
    <source>
        <dbReference type="EMBL" id="JAH83622.1"/>
    </source>
</evidence>
<sequence>MSILYSCTLGIHSRYSAGGVTLISLLPL</sequence>
<dbReference type="AlphaFoldDB" id="A0A0E9VZT6"/>